<dbReference type="AlphaFoldDB" id="A0A4R5PK64"/>
<dbReference type="OrthoDB" id="9806425at2"/>
<evidence type="ECO:0000259" key="2">
    <source>
        <dbReference type="Pfam" id="PF01970"/>
    </source>
</evidence>
<feature type="transmembrane region" description="Helical" evidence="1">
    <location>
        <begin position="144"/>
        <end position="161"/>
    </location>
</feature>
<keyword evidence="4" id="KW-1185">Reference proteome</keyword>
<dbReference type="InterPro" id="IPR002823">
    <property type="entry name" value="DUF112_TM"/>
</dbReference>
<dbReference type="RefSeq" id="WP_133284790.1">
    <property type="nucleotide sequence ID" value="NZ_SMSI01000002.1"/>
</dbReference>
<keyword evidence="1" id="KW-1133">Transmembrane helix</keyword>
<feature type="transmembrane region" description="Helical" evidence="1">
    <location>
        <begin position="58"/>
        <end position="78"/>
    </location>
</feature>
<dbReference type="EMBL" id="SMSI01000002">
    <property type="protein sequence ID" value="TDH36090.1"/>
    <property type="molecule type" value="Genomic_DNA"/>
</dbReference>
<sequence length="497" mass="51470">MSGWYEGLSALMDLSVLVMIPLGVVLGIAVGAIPGLSATVGMAMFLPFTFTLDPLTGLVLLLGIYNGACYAGAIPAVLLRTPGTPSSAATTLDGYPMAQKGQAGQALTISLVASVAGGLIGTLLLSLFAPALARYALSFGTPEYFAIAILALTIIASVGGGSMAKGFVSAFIGLTIASIGFDPIAGFPRLSFDNTSLSGGISLIPMLVGIFGVSEALIQLERVSNMHERMTALGSFRMGAGWVKRLGPTMMGSTLVGFFSGMLPGVGGDIGGYLAYNETKRLAKPGDRFGEGEPKGVVAAEAANNASNMGSLIPTLALGVPGNTQSAVLLGALLIAGVQPGPGLFAAAPELVFGSFLAMTLAYACMLAIGLLGIRLWVRVVQIPAVYLWPLVLVFSVVGSYAVRNEPFDVLVMLMAGVLGYLMTKANYPVAPLLIAAIVGPIAEENFRRSMILNEGSLTWLFQPLTATILLLAAASVVFTFVRHRKTQRPARADEAS</sequence>
<accession>A0A4R5PK64</accession>
<keyword evidence="1" id="KW-0812">Transmembrane</keyword>
<feature type="transmembrane region" description="Helical" evidence="1">
    <location>
        <begin position="410"/>
        <end position="440"/>
    </location>
</feature>
<feature type="transmembrane region" description="Helical" evidence="1">
    <location>
        <begin position="197"/>
        <end position="220"/>
    </location>
</feature>
<feature type="transmembrane region" description="Helical" evidence="1">
    <location>
        <begin position="351"/>
        <end position="374"/>
    </location>
</feature>
<feature type="domain" description="DUF112" evidence="2">
    <location>
        <begin position="17"/>
        <end position="434"/>
    </location>
</feature>
<keyword evidence="1" id="KW-0472">Membrane</keyword>
<dbReference type="PANTHER" id="PTHR35342">
    <property type="entry name" value="TRICARBOXYLIC TRANSPORT PROTEIN"/>
    <property type="match status" value="1"/>
</dbReference>
<proteinExistence type="predicted"/>
<comment type="caution">
    <text evidence="3">The sequence shown here is derived from an EMBL/GenBank/DDBJ whole genome shotgun (WGS) entry which is preliminary data.</text>
</comment>
<name>A0A4R5PK64_9HYPH</name>
<evidence type="ECO:0000313" key="4">
    <source>
        <dbReference type="Proteomes" id="UP000295131"/>
    </source>
</evidence>
<evidence type="ECO:0000313" key="3">
    <source>
        <dbReference type="EMBL" id="TDH36090.1"/>
    </source>
</evidence>
<organism evidence="3 4">
    <name type="scientific">Pseudohoeflea suaedae</name>
    <dbReference type="NCBI Taxonomy" id="877384"/>
    <lineage>
        <taxon>Bacteria</taxon>
        <taxon>Pseudomonadati</taxon>
        <taxon>Pseudomonadota</taxon>
        <taxon>Alphaproteobacteria</taxon>
        <taxon>Hyphomicrobiales</taxon>
        <taxon>Rhizobiaceae</taxon>
        <taxon>Pseudohoeflea</taxon>
    </lineage>
</organism>
<protein>
    <submittedName>
        <fullName evidence="3">C4-dicarboxylate ABC transporter permease</fullName>
    </submittedName>
</protein>
<feature type="transmembrane region" description="Helical" evidence="1">
    <location>
        <begin position="460"/>
        <end position="482"/>
    </location>
</feature>
<feature type="transmembrane region" description="Helical" evidence="1">
    <location>
        <begin position="167"/>
        <end position="185"/>
    </location>
</feature>
<evidence type="ECO:0000256" key="1">
    <source>
        <dbReference type="SAM" id="Phobius"/>
    </source>
</evidence>
<reference evidence="3 4" key="1">
    <citation type="journal article" date="2013" name="Int. J. Syst. Evol. Microbiol.">
        <title>Hoeflea suaedae sp. nov., an endophytic bacterium isolated from the root of the halophyte Suaeda maritima.</title>
        <authorList>
            <person name="Chung E.J."/>
            <person name="Park J.A."/>
            <person name="Pramanik P."/>
            <person name="Bibi F."/>
            <person name="Jeon C.O."/>
            <person name="Chung Y.R."/>
        </authorList>
    </citation>
    <scope>NUCLEOTIDE SEQUENCE [LARGE SCALE GENOMIC DNA]</scope>
    <source>
        <strain evidence="3 4">YC6898</strain>
    </source>
</reference>
<feature type="transmembrane region" description="Helical" evidence="1">
    <location>
        <begin position="106"/>
        <end position="132"/>
    </location>
</feature>
<dbReference type="Pfam" id="PF01970">
    <property type="entry name" value="TctA"/>
    <property type="match status" value="1"/>
</dbReference>
<dbReference type="PANTHER" id="PTHR35342:SF5">
    <property type="entry name" value="TRICARBOXYLIC TRANSPORT PROTEIN"/>
    <property type="match status" value="1"/>
</dbReference>
<feature type="transmembrane region" description="Helical" evidence="1">
    <location>
        <begin position="255"/>
        <end position="276"/>
    </location>
</feature>
<dbReference type="Proteomes" id="UP000295131">
    <property type="component" value="Unassembled WGS sequence"/>
</dbReference>
<gene>
    <name evidence="3" type="ORF">E2A64_12390</name>
</gene>
<feature type="transmembrane region" description="Helical" evidence="1">
    <location>
        <begin position="20"/>
        <end position="46"/>
    </location>
</feature>
<feature type="transmembrane region" description="Helical" evidence="1">
    <location>
        <begin position="386"/>
        <end position="403"/>
    </location>
</feature>